<evidence type="ECO:0000313" key="3">
    <source>
        <dbReference type="EMBL" id="QEF99613.1"/>
    </source>
</evidence>
<dbReference type="PANTHER" id="PTHR12526">
    <property type="entry name" value="GLYCOSYLTRANSFERASE"/>
    <property type="match status" value="1"/>
</dbReference>
<dbReference type="EC" id="2.4.-.-" evidence="3"/>
<evidence type="ECO:0000259" key="1">
    <source>
        <dbReference type="Pfam" id="PF00534"/>
    </source>
</evidence>
<proteinExistence type="predicted"/>
<dbReference type="SUPFAM" id="SSF53756">
    <property type="entry name" value="UDP-Glycosyltransferase/glycogen phosphorylase"/>
    <property type="match status" value="1"/>
</dbReference>
<organism evidence="3 4">
    <name type="scientific">Stieleria maiorica</name>
    <dbReference type="NCBI Taxonomy" id="2795974"/>
    <lineage>
        <taxon>Bacteria</taxon>
        <taxon>Pseudomonadati</taxon>
        <taxon>Planctomycetota</taxon>
        <taxon>Planctomycetia</taxon>
        <taxon>Pirellulales</taxon>
        <taxon>Pirellulaceae</taxon>
        <taxon>Stieleria</taxon>
    </lineage>
</organism>
<feature type="domain" description="Glycosyl transferase family 1" evidence="1">
    <location>
        <begin position="184"/>
        <end position="351"/>
    </location>
</feature>
<accession>A0A5B9MFJ5</accession>
<keyword evidence="3" id="KW-0808">Transferase</keyword>
<reference evidence="3 4" key="1">
    <citation type="submission" date="2019-02" db="EMBL/GenBank/DDBJ databases">
        <title>Planctomycetal bacteria perform biofilm scaping via a novel small molecule.</title>
        <authorList>
            <person name="Jeske O."/>
            <person name="Boedeker C."/>
            <person name="Wiegand S."/>
            <person name="Breitling P."/>
            <person name="Kallscheuer N."/>
            <person name="Jogler M."/>
            <person name="Rohde M."/>
            <person name="Petersen J."/>
            <person name="Medema M.H."/>
            <person name="Surup F."/>
            <person name="Jogler C."/>
        </authorList>
    </citation>
    <scope>NUCLEOTIDE SEQUENCE [LARGE SCALE GENOMIC DNA]</scope>
    <source>
        <strain evidence="3 4">Mal15</strain>
    </source>
</reference>
<dbReference type="EMBL" id="CP036264">
    <property type="protein sequence ID" value="QEF99613.1"/>
    <property type="molecule type" value="Genomic_DNA"/>
</dbReference>
<dbReference type="Pfam" id="PF00534">
    <property type="entry name" value="Glycos_transf_1"/>
    <property type="match status" value="1"/>
</dbReference>
<evidence type="ECO:0000259" key="2">
    <source>
        <dbReference type="Pfam" id="PF13439"/>
    </source>
</evidence>
<dbReference type="InterPro" id="IPR001296">
    <property type="entry name" value="Glyco_trans_1"/>
</dbReference>
<feature type="domain" description="Glycosyltransferase subfamily 4-like N-terminal" evidence="2">
    <location>
        <begin position="14"/>
        <end position="172"/>
    </location>
</feature>
<keyword evidence="4" id="KW-1185">Reference proteome</keyword>
<name>A0A5B9MFJ5_9BACT</name>
<dbReference type="PANTHER" id="PTHR12526:SF636">
    <property type="entry name" value="BLL3647 PROTEIN"/>
    <property type="match status" value="1"/>
</dbReference>
<dbReference type="AlphaFoldDB" id="A0A5B9MFJ5"/>
<dbReference type="RefSeq" id="WP_147868979.1">
    <property type="nucleotide sequence ID" value="NZ_CP036264.1"/>
</dbReference>
<evidence type="ECO:0000313" key="4">
    <source>
        <dbReference type="Proteomes" id="UP000321353"/>
    </source>
</evidence>
<dbReference type="Gene3D" id="3.40.50.2000">
    <property type="entry name" value="Glycogen Phosphorylase B"/>
    <property type="match status" value="2"/>
</dbReference>
<protein>
    <submittedName>
        <fullName evidence="3">Teichuronic acid biosynthesis glycosyltransferase TuaC</fullName>
        <ecNumber evidence="3">2.4.-.-</ecNumber>
    </submittedName>
</protein>
<gene>
    <name evidence="3" type="primary">tuaC_2</name>
    <name evidence="3" type="ORF">Mal15_36790</name>
</gene>
<dbReference type="Proteomes" id="UP000321353">
    <property type="component" value="Chromosome"/>
</dbReference>
<dbReference type="InterPro" id="IPR028098">
    <property type="entry name" value="Glyco_trans_4-like_N"/>
</dbReference>
<dbReference type="Pfam" id="PF13439">
    <property type="entry name" value="Glyco_transf_4"/>
    <property type="match status" value="1"/>
</dbReference>
<dbReference type="KEGG" id="smam:Mal15_36790"/>
<keyword evidence="3" id="KW-0328">Glycosyltransferase</keyword>
<sequence length="404" mass="44081">MIRIALVVHGFQNGGIERSITRIVNGLDAQRFEPVIICLDTTGPAADWLERDVPVIEIGKRSGNDVLAVKRLADCLRQHQIDLVQSHNWGTLVESVIARKLARTPVHIHAERGTVAGMVEASGLRYWCRAKVMSMALGSVDQVISNAHAVAERIESRCGFKAENIQIIPNGVPNPVNTDHAQNRQQIRSELGLPTDAIVVGSAGRLVDVKGFDLAITAIQQVLQSEPNVHLVILGDGPEEQRLNSIAGRCGISDHIHFVGRREDVPAWLDSFDIYLNSSRSEGMSQSVIEAMSVGLPIIATDVGDNALLVQGSQFQCGLVCEPGSVESIAGQIVKLASDSGLRARCANSARSCHRQFYSDETFNRRISDLYIRLMGHHKGTTAPCDAQRLADLSMQKRPQQSEV</sequence>
<dbReference type="GO" id="GO:0016757">
    <property type="term" value="F:glycosyltransferase activity"/>
    <property type="evidence" value="ECO:0007669"/>
    <property type="project" value="UniProtKB-KW"/>
</dbReference>